<keyword evidence="3" id="KW-1185">Reference proteome</keyword>
<dbReference type="PANTHER" id="PTHR43792">
    <property type="entry name" value="GNAT FAMILY, PUTATIVE (AFU_ORTHOLOGUE AFUA_3G00765)-RELATED-RELATED"/>
    <property type="match status" value="1"/>
</dbReference>
<dbReference type="AlphaFoldDB" id="A0AAE3DRC5"/>
<dbReference type="InterPro" id="IPR000182">
    <property type="entry name" value="GNAT_dom"/>
</dbReference>
<evidence type="ECO:0000313" key="2">
    <source>
        <dbReference type="EMBL" id="MCC2189093.1"/>
    </source>
</evidence>
<comment type="caution">
    <text evidence="2">The sequence shown here is derived from an EMBL/GenBank/DDBJ whole genome shotgun (WGS) entry which is preliminary data.</text>
</comment>
<sequence length="169" mass="19538">MNFTITTERLTIQPFSNIFLKTYYKEFTDKITQYQYPDSFPSIASADKILSKFVHDMTQGEMLELVILTHDGEFIGSLEAFAITEKTPELGLWLKSSAHGKGYGYEALNELVDYLNSTGKYQYYIYEVDVRNTPSIHLVEKFHYKKGGYEEITTASGKILNLQTYYIFN</sequence>
<dbReference type="PANTHER" id="PTHR43792:SF1">
    <property type="entry name" value="N-ACETYLTRANSFERASE DOMAIN-CONTAINING PROTEIN"/>
    <property type="match status" value="1"/>
</dbReference>
<feature type="domain" description="N-acetyltransferase" evidence="1">
    <location>
        <begin position="18"/>
        <end position="169"/>
    </location>
</feature>
<accession>A0AAE3DRC5</accession>
<reference evidence="2 3" key="1">
    <citation type="submission" date="2021-10" db="EMBL/GenBank/DDBJ databases">
        <title>Anaerobic single-cell dispensing facilitates the cultivation of human gut bacteria.</title>
        <authorList>
            <person name="Afrizal A."/>
        </authorList>
    </citation>
    <scope>NUCLEOTIDE SEQUENCE [LARGE SCALE GENOMIC DNA]</scope>
    <source>
        <strain evidence="2 3">CLA-AA-H277</strain>
    </source>
</reference>
<dbReference type="InterPro" id="IPR016181">
    <property type="entry name" value="Acyl_CoA_acyltransferase"/>
</dbReference>
<dbReference type="PROSITE" id="PS51186">
    <property type="entry name" value="GNAT"/>
    <property type="match status" value="1"/>
</dbReference>
<dbReference type="Gene3D" id="3.40.630.30">
    <property type="match status" value="1"/>
</dbReference>
<dbReference type="RefSeq" id="WP_227614531.1">
    <property type="nucleotide sequence ID" value="NZ_JAJEPR010000005.1"/>
</dbReference>
<proteinExistence type="predicted"/>
<dbReference type="GO" id="GO:0016747">
    <property type="term" value="F:acyltransferase activity, transferring groups other than amino-acyl groups"/>
    <property type="evidence" value="ECO:0007669"/>
    <property type="project" value="InterPro"/>
</dbReference>
<evidence type="ECO:0000313" key="3">
    <source>
        <dbReference type="Proteomes" id="UP001197875"/>
    </source>
</evidence>
<dbReference type="Pfam" id="PF13302">
    <property type="entry name" value="Acetyltransf_3"/>
    <property type="match status" value="1"/>
</dbReference>
<name>A0AAE3DRC5_9FIRM</name>
<organism evidence="2 3">
    <name type="scientific">Fusicatenibacter faecihominis</name>
    <dbReference type="NCBI Taxonomy" id="2881276"/>
    <lineage>
        <taxon>Bacteria</taxon>
        <taxon>Bacillati</taxon>
        <taxon>Bacillota</taxon>
        <taxon>Clostridia</taxon>
        <taxon>Lachnospirales</taxon>
        <taxon>Lachnospiraceae</taxon>
        <taxon>Fusicatenibacter</taxon>
    </lineage>
</organism>
<dbReference type="InterPro" id="IPR051531">
    <property type="entry name" value="N-acetyltransferase"/>
</dbReference>
<gene>
    <name evidence="2" type="ORF">LKD71_04520</name>
</gene>
<dbReference type="EMBL" id="JAJEPR010000005">
    <property type="protein sequence ID" value="MCC2189093.1"/>
    <property type="molecule type" value="Genomic_DNA"/>
</dbReference>
<dbReference type="SUPFAM" id="SSF55729">
    <property type="entry name" value="Acyl-CoA N-acyltransferases (Nat)"/>
    <property type="match status" value="1"/>
</dbReference>
<protein>
    <submittedName>
        <fullName evidence="2">GNAT family N-acetyltransferase</fullName>
    </submittedName>
</protein>
<evidence type="ECO:0000259" key="1">
    <source>
        <dbReference type="PROSITE" id="PS51186"/>
    </source>
</evidence>
<dbReference type="Proteomes" id="UP001197875">
    <property type="component" value="Unassembled WGS sequence"/>
</dbReference>